<comment type="caution">
    <text evidence="1">The sequence shown here is derived from an EMBL/GenBank/DDBJ whole genome shotgun (WGS) entry which is preliminary data.</text>
</comment>
<evidence type="ECO:0000313" key="1">
    <source>
        <dbReference type="EMBL" id="TXF86682.1"/>
    </source>
</evidence>
<dbReference type="EMBL" id="VOXD01000038">
    <property type="protein sequence ID" value="TXF86682.1"/>
    <property type="molecule type" value="Genomic_DNA"/>
</dbReference>
<dbReference type="Proteomes" id="UP000321907">
    <property type="component" value="Unassembled WGS sequence"/>
</dbReference>
<dbReference type="Gene3D" id="3.30.420.250">
    <property type="match status" value="1"/>
</dbReference>
<proteinExistence type="predicted"/>
<dbReference type="AlphaFoldDB" id="A0A5C7F7L5"/>
<dbReference type="Pfam" id="PF12864">
    <property type="entry name" value="DUF3822"/>
    <property type="match status" value="1"/>
</dbReference>
<accession>A0A5C7F7L5</accession>
<dbReference type="InterPro" id="IPR024213">
    <property type="entry name" value="DUF3822"/>
</dbReference>
<keyword evidence="2" id="KW-1185">Reference proteome</keyword>
<reference evidence="1 2" key="1">
    <citation type="submission" date="2019-08" db="EMBL/GenBank/DDBJ databases">
        <title>Lewinella sp. strain SSH13 Genome sequencing and assembly.</title>
        <authorList>
            <person name="Kim I."/>
        </authorList>
    </citation>
    <scope>NUCLEOTIDE SEQUENCE [LARGE SCALE GENOMIC DNA]</scope>
    <source>
        <strain evidence="1 2">SSH13</strain>
    </source>
</reference>
<protein>
    <submittedName>
        <fullName evidence="1">DUF3822 family protein</fullName>
    </submittedName>
</protein>
<dbReference type="OrthoDB" id="765136at2"/>
<sequence length="282" mass="32207">MAVTNYDISSAAYRKEGAHDYELSILTGMDSFAYIIRDRTHNRLLAYKSETLPANDQANWPDTINRIIQNDDKLRSVSYGNCILGWESERLTLVPQKLYDASNPRVYLEQLTLIGLEDDVRAERYQELGGELLFAAPLARINSVERRLSPLRTHHIAGGLLSAWGARSRRLSHQAISCSIRGSRIFVAAHRSGHLLYFNTFVFTGANDALYYLLLAYQQCGWVPSRVPLYLCGEITEHSELYRHFYRYVEDIRFCQYPTPPALPPELASLPAHLYFELLCLG</sequence>
<dbReference type="Gene3D" id="3.30.420.260">
    <property type="match status" value="1"/>
</dbReference>
<gene>
    <name evidence="1" type="ORF">FUA23_19045</name>
</gene>
<organism evidence="1 2">
    <name type="scientific">Neolewinella aurantiaca</name>
    <dbReference type="NCBI Taxonomy" id="2602767"/>
    <lineage>
        <taxon>Bacteria</taxon>
        <taxon>Pseudomonadati</taxon>
        <taxon>Bacteroidota</taxon>
        <taxon>Saprospiria</taxon>
        <taxon>Saprospirales</taxon>
        <taxon>Lewinellaceae</taxon>
        <taxon>Neolewinella</taxon>
    </lineage>
</organism>
<dbReference type="CDD" id="cd24013">
    <property type="entry name" value="ASKHA_ATPase_BT3980-like"/>
    <property type="match status" value="1"/>
</dbReference>
<dbReference type="RefSeq" id="WP_147932363.1">
    <property type="nucleotide sequence ID" value="NZ_VOXD01000038.1"/>
</dbReference>
<name>A0A5C7F7L5_9BACT</name>
<evidence type="ECO:0000313" key="2">
    <source>
        <dbReference type="Proteomes" id="UP000321907"/>
    </source>
</evidence>